<evidence type="ECO:0000256" key="1">
    <source>
        <dbReference type="SAM" id="Phobius"/>
    </source>
</evidence>
<keyword evidence="1" id="KW-0812">Transmembrane</keyword>
<dbReference type="SUPFAM" id="SSF49562">
    <property type="entry name" value="C2 domain (Calcium/lipid-binding domain, CaLB)"/>
    <property type="match status" value="1"/>
</dbReference>
<dbReference type="Proteomes" id="UP001166052">
    <property type="component" value="Unassembled WGS sequence"/>
</dbReference>
<protein>
    <submittedName>
        <fullName evidence="2">UN13A protein</fullName>
    </submittedName>
</protein>
<feature type="non-terminal residue" evidence="2">
    <location>
        <position position="82"/>
    </location>
</feature>
<evidence type="ECO:0000313" key="2">
    <source>
        <dbReference type="EMBL" id="MBN3293071.1"/>
    </source>
</evidence>
<reference evidence="2" key="1">
    <citation type="journal article" date="2021" name="Cell">
        <title>Tracing the genetic footprints of vertebrate landing in non-teleost ray-finned fishes.</title>
        <authorList>
            <person name="Bi X."/>
            <person name="Wang K."/>
            <person name="Yang L."/>
            <person name="Pan H."/>
            <person name="Jiang H."/>
            <person name="Wei Q."/>
            <person name="Fang M."/>
            <person name="Yu H."/>
            <person name="Zhu C."/>
            <person name="Cai Y."/>
            <person name="He Y."/>
            <person name="Gan X."/>
            <person name="Zeng H."/>
            <person name="Yu D."/>
            <person name="Zhu Y."/>
            <person name="Jiang H."/>
            <person name="Qiu Q."/>
            <person name="Yang H."/>
            <person name="Zhang Y.E."/>
            <person name="Wang W."/>
            <person name="Zhu M."/>
            <person name="He S."/>
            <person name="Zhang G."/>
        </authorList>
    </citation>
    <scope>NUCLEOTIDE SEQUENCE</scope>
    <source>
        <strain evidence="2">Bchr_001</strain>
    </source>
</reference>
<proteinExistence type="predicted"/>
<keyword evidence="3" id="KW-1185">Reference proteome</keyword>
<evidence type="ECO:0000313" key="3">
    <source>
        <dbReference type="Proteomes" id="UP001166052"/>
    </source>
</evidence>
<keyword evidence="1" id="KW-1133">Transmembrane helix</keyword>
<dbReference type="EMBL" id="JAAWVN010019773">
    <property type="protein sequence ID" value="MBN3293071.1"/>
    <property type="molecule type" value="Genomic_DNA"/>
</dbReference>
<feature type="transmembrane region" description="Helical" evidence="1">
    <location>
        <begin position="56"/>
        <end position="77"/>
    </location>
</feature>
<dbReference type="InterPro" id="IPR035892">
    <property type="entry name" value="C2_domain_sf"/>
</dbReference>
<accession>A0ABS2Z220</accession>
<comment type="caution">
    <text evidence="2">The sequence shown here is derived from an EMBL/GenBank/DDBJ whole genome shotgun (WGS) entry which is preliminary data.</text>
</comment>
<name>A0ABS2Z220_POLSE</name>
<sequence>MFEISRLDLGLTVEVWNKGLIWDSIVGTAWIPLQDIRQSSEVSDILLNGQSMFPSLFFFFLFCVSLFILKYIFYLYVQGEPK</sequence>
<feature type="non-terminal residue" evidence="2">
    <location>
        <position position="1"/>
    </location>
</feature>
<keyword evidence="1" id="KW-0472">Membrane</keyword>
<organism evidence="2 3">
    <name type="scientific">Polypterus senegalus</name>
    <name type="common">Senegal bichir</name>
    <dbReference type="NCBI Taxonomy" id="55291"/>
    <lineage>
        <taxon>Eukaryota</taxon>
        <taxon>Metazoa</taxon>
        <taxon>Chordata</taxon>
        <taxon>Craniata</taxon>
        <taxon>Vertebrata</taxon>
        <taxon>Euteleostomi</taxon>
        <taxon>Actinopterygii</taxon>
        <taxon>Polypteriformes</taxon>
        <taxon>Polypteridae</taxon>
        <taxon>Polypterus</taxon>
    </lineage>
</organism>
<dbReference type="Gene3D" id="2.60.40.150">
    <property type="entry name" value="C2 domain"/>
    <property type="match status" value="1"/>
</dbReference>
<gene>
    <name evidence="2" type="primary">Unc13a_0</name>
    <name evidence="2" type="ORF">GTO92_0000352</name>
</gene>